<feature type="region of interest" description="Disordered" evidence="5">
    <location>
        <begin position="218"/>
        <end position="238"/>
    </location>
</feature>
<proteinExistence type="predicted"/>
<feature type="compositionally biased region" description="Low complexity" evidence="5">
    <location>
        <begin position="278"/>
        <end position="294"/>
    </location>
</feature>
<feature type="compositionally biased region" description="Basic and acidic residues" evidence="5">
    <location>
        <begin position="402"/>
        <end position="414"/>
    </location>
</feature>
<dbReference type="PANTHER" id="PTHR11224">
    <property type="entry name" value="MAKORIN-RELATED"/>
    <property type="match status" value="1"/>
</dbReference>
<feature type="compositionally biased region" description="Acidic residues" evidence="5">
    <location>
        <begin position="614"/>
        <end position="630"/>
    </location>
</feature>
<dbReference type="InterPro" id="IPR045072">
    <property type="entry name" value="MKRN-like"/>
</dbReference>
<feature type="compositionally biased region" description="Low complexity" evidence="5">
    <location>
        <begin position="557"/>
        <end position="570"/>
    </location>
</feature>
<sequence length="691" mass="73535">MNGGYAPPPFAPPPPPPSNGHRPALGHRLSNDFTATNAMPQSGNNNGPIPVSVPSQMRGGMAGPPGMNTRGQGVGGYAGSTARSPPSAKNTSHVPCKFFRKGECQAGHSCPFSHSLEPALQPCKYFQKGNCKFGMKCANDHILADGRRANRPGFGLPPNAPLHPRWQQGAEPPHPTSLLTMEQQYMNNQPQSQAGMQQMPDDSYRSAPQPMNIPTIDTTFTSHPRSNYGSPPNETSNRLGMSPVQRGLSVLDAPLPASFDSQGVSNGWRYGPIATSFPSRFPPYDSSSPPSSLPRNQVPESSMLRKLHNTAYADEARLVANSQNGFLGSSPPAPAEDNIGRRIMHSERFSSARPKLGVGNTGTISSSLPGRPIDVPRRRHGEDEWDENFQFEDQFVPKALHDDILTPEEQEKSARRLSSGRLGGDLEFGDGGSLSHRHSLSALAAAGSHGSPADSTSNSLVGSPNTNSRFGALFSRSRIENAHDGLPGASAFGHVGSPLRNSSLQIPGPISATPGEQKRPRPTSIGSSLSVESYGRSPPGQTGVGMISQQLQRTRLSSRNSDSASDSSAAQRPSITSNPSNSSNPLVSSNLRSAAGQPERVPSGGVGTGRDRIEEEFEGEEQEGLFDMEELGPASIRRDFEERESQNEGRKERKSGLKRLSGGAGWGLGFGNRSSAKVGMGELGENGLGRV</sequence>
<dbReference type="SUPFAM" id="SSF90229">
    <property type="entry name" value="CCCH zinc finger"/>
    <property type="match status" value="1"/>
</dbReference>
<feature type="domain" description="C3H1-type" evidence="6">
    <location>
        <begin position="90"/>
        <end position="117"/>
    </location>
</feature>
<evidence type="ECO:0000259" key="6">
    <source>
        <dbReference type="PROSITE" id="PS50103"/>
    </source>
</evidence>
<keyword evidence="1 4" id="KW-0479">Metal-binding</keyword>
<keyword evidence="3 4" id="KW-0862">Zinc</keyword>
<feature type="region of interest" description="Disordered" evidence="5">
    <location>
        <begin position="445"/>
        <end position="465"/>
    </location>
</feature>
<feature type="region of interest" description="Disordered" evidence="5">
    <location>
        <begin position="402"/>
        <end position="423"/>
    </location>
</feature>
<feature type="zinc finger region" description="C3H1-type" evidence="4">
    <location>
        <begin position="118"/>
        <end position="144"/>
    </location>
</feature>
<evidence type="ECO:0000256" key="4">
    <source>
        <dbReference type="PROSITE-ProRule" id="PRU00723"/>
    </source>
</evidence>
<organism evidence="7 8">
    <name type="scientific">Rhizodiscina lignyota</name>
    <dbReference type="NCBI Taxonomy" id="1504668"/>
    <lineage>
        <taxon>Eukaryota</taxon>
        <taxon>Fungi</taxon>
        <taxon>Dikarya</taxon>
        <taxon>Ascomycota</taxon>
        <taxon>Pezizomycotina</taxon>
        <taxon>Dothideomycetes</taxon>
        <taxon>Pleosporomycetidae</taxon>
        <taxon>Aulographales</taxon>
        <taxon>Rhizodiscinaceae</taxon>
        <taxon>Rhizodiscina</taxon>
    </lineage>
</organism>
<dbReference type="GO" id="GO:0008270">
    <property type="term" value="F:zinc ion binding"/>
    <property type="evidence" value="ECO:0007669"/>
    <property type="project" value="UniProtKB-KW"/>
</dbReference>
<feature type="compositionally biased region" description="Pro residues" evidence="5">
    <location>
        <begin position="1"/>
        <end position="18"/>
    </location>
</feature>
<dbReference type="Pfam" id="PF00642">
    <property type="entry name" value="zf-CCCH"/>
    <property type="match status" value="1"/>
</dbReference>
<dbReference type="AlphaFoldDB" id="A0A9P4M9C8"/>
<gene>
    <name evidence="7" type="ORF">NA57DRAFT_53921</name>
</gene>
<keyword evidence="8" id="KW-1185">Reference proteome</keyword>
<feature type="compositionally biased region" description="Gly residues" evidence="5">
    <location>
        <begin position="681"/>
        <end position="691"/>
    </location>
</feature>
<dbReference type="Proteomes" id="UP000799772">
    <property type="component" value="Unassembled WGS sequence"/>
</dbReference>
<dbReference type="EMBL" id="ML978123">
    <property type="protein sequence ID" value="KAF2101980.1"/>
    <property type="molecule type" value="Genomic_DNA"/>
</dbReference>
<feature type="zinc finger region" description="C3H1-type" evidence="4">
    <location>
        <begin position="90"/>
        <end position="117"/>
    </location>
</feature>
<dbReference type="InterPro" id="IPR036855">
    <property type="entry name" value="Znf_CCCH_sf"/>
</dbReference>
<evidence type="ECO:0000256" key="1">
    <source>
        <dbReference type="ARBA" id="ARBA00022723"/>
    </source>
</evidence>
<evidence type="ECO:0000256" key="3">
    <source>
        <dbReference type="ARBA" id="ARBA00022833"/>
    </source>
</evidence>
<dbReference type="Gene3D" id="4.10.1000.10">
    <property type="entry name" value="Zinc finger, CCCH-type"/>
    <property type="match status" value="1"/>
</dbReference>
<name>A0A9P4M9C8_9PEZI</name>
<dbReference type="OrthoDB" id="411372at2759"/>
<accession>A0A9P4M9C8</accession>
<dbReference type="PROSITE" id="PS50103">
    <property type="entry name" value="ZF_C3H1"/>
    <property type="match status" value="2"/>
</dbReference>
<feature type="domain" description="C3H1-type" evidence="6">
    <location>
        <begin position="118"/>
        <end position="144"/>
    </location>
</feature>
<feature type="compositionally biased region" description="Polar residues" evidence="5">
    <location>
        <begin position="81"/>
        <end position="92"/>
    </location>
</feature>
<evidence type="ECO:0000313" key="7">
    <source>
        <dbReference type="EMBL" id="KAF2101980.1"/>
    </source>
</evidence>
<keyword evidence="2 4" id="KW-0863">Zinc-finger</keyword>
<protein>
    <recommendedName>
        <fullName evidence="6">C3H1-type domain-containing protein</fullName>
    </recommendedName>
</protein>
<evidence type="ECO:0000256" key="5">
    <source>
        <dbReference type="SAM" id="MobiDB-lite"/>
    </source>
</evidence>
<feature type="compositionally biased region" description="Low complexity" evidence="5">
    <location>
        <begin position="577"/>
        <end position="593"/>
    </location>
</feature>
<feature type="region of interest" description="Disordered" evidence="5">
    <location>
        <begin position="278"/>
        <end position="298"/>
    </location>
</feature>
<dbReference type="InterPro" id="IPR000571">
    <property type="entry name" value="Znf_CCCH"/>
</dbReference>
<dbReference type="PANTHER" id="PTHR11224:SF10">
    <property type="entry name" value="IP09428P-RELATED"/>
    <property type="match status" value="1"/>
</dbReference>
<feature type="region of interest" description="Disordered" evidence="5">
    <location>
        <begin position="348"/>
        <end position="379"/>
    </location>
</feature>
<feature type="compositionally biased region" description="Basic and acidic residues" evidence="5">
    <location>
        <begin position="636"/>
        <end position="655"/>
    </location>
</feature>
<feature type="region of interest" description="Disordered" evidence="5">
    <location>
        <begin position="1"/>
        <end position="92"/>
    </location>
</feature>
<evidence type="ECO:0000256" key="2">
    <source>
        <dbReference type="ARBA" id="ARBA00022771"/>
    </source>
</evidence>
<reference evidence="7" key="1">
    <citation type="journal article" date="2020" name="Stud. Mycol.">
        <title>101 Dothideomycetes genomes: a test case for predicting lifestyles and emergence of pathogens.</title>
        <authorList>
            <person name="Haridas S."/>
            <person name="Albert R."/>
            <person name="Binder M."/>
            <person name="Bloem J."/>
            <person name="Labutti K."/>
            <person name="Salamov A."/>
            <person name="Andreopoulos B."/>
            <person name="Baker S."/>
            <person name="Barry K."/>
            <person name="Bills G."/>
            <person name="Bluhm B."/>
            <person name="Cannon C."/>
            <person name="Castanera R."/>
            <person name="Culley D."/>
            <person name="Daum C."/>
            <person name="Ezra D."/>
            <person name="Gonzalez J."/>
            <person name="Henrissat B."/>
            <person name="Kuo A."/>
            <person name="Liang C."/>
            <person name="Lipzen A."/>
            <person name="Lutzoni F."/>
            <person name="Magnuson J."/>
            <person name="Mondo S."/>
            <person name="Nolan M."/>
            <person name="Ohm R."/>
            <person name="Pangilinan J."/>
            <person name="Park H.-J."/>
            <person name="Ramirez L."/>
            <person name="Alfaro M."/>
            <person name="Sun H."/>
            <person name="Tritt A."/>
            <person name="Yoshinaga Y."/>
            <person name="Zwiers L.-H."/>
            <person name="Turgeon B."/>
            <person name="Goodwin S."/>
            <person name="Spatafora J."/>
            <person name="Crous P."/>
            <person name="Grigoriev I."/>
        </authorList>
    </citation>
    <scope>NUCLEOTIDE SEQUENCE</scope>
    <source>
        <strain evidence="7">CBS 133067</strain>
    </source>
</reference>
<feature type="compositionally biased region" description="Polar residues" evidence="5">
    <location>
        <begin position="31"/>
        <end position="47"/>
    </location>
</feature>
<dbReference type="GO" id="GO:0061630">
    <property type="term" value="F:ubiquitin protein ligase activity"/>
    <property type="evidence" value="ECO:0007669"/>
    <property type="project" value="InterPro"/>
</dbReference>
<feature type="compositionally biased region" description="Polar residues" evidence="5">
    <location>
        <begin position="453"/>
        <end position="465"/>
    </location>
</feature>
<evidence type="ECO:0000313" key="8">
    <source>
        <dbReference type="Proteomes" id="UP000799772"/>
    </source>
</evidence>
<dbReference type="GO" id="GO:0000209">
    <property type="term" value="P:protein polyubiquitination"/>
    <property type="evidence" value="ECO:0007669"/>
    <property type="project" value="InterPro"/>
</dbReference>
<dbReference type="SMART" id="SM00356">
    <property type="entry name" value="ZnF_C3H1"/>
    <property type="match status" value="2"/>
</dbReference>
<feature type="region of interest" description="Disordered" evidence="5">
    <location>
        <begin position="490"/>
        <end position="691"/>
    </location>
</feature>
<comment type="caution">
    <text evidence="7">The sequence shown here is derived from an EMBL/GenBank/DDBJ whole genome shotgun (WGS) entry which is preliminary data.</text>
</comment>